<comment type="caution">
    <text evidence="3">The sequence shown here is derived from an EMBL/GenBank/DDBJ whole genome shotgun (WGS) entry which is preliminary data.</text>
</comment>
<dbReference type="EMBL" id="JBHTGP010000006">
    <property type="protein sequence ID" value="MFD0685428.1"/>
    <property type="molecule type" value="Genomic_DNA"/>
</dbReference>
<accession>A0ABW2XG31</accession>
<feature type="region of interest" description="Disordered" evidence="1">
    <location>
        <begin position="142"/>
        <end position="161"/>
    </location>
</feature>
<dbReference type="Proteomes" id="UP001597063">
    <property type="component" value="Unassembled WGS sequence"/>
</dbReference>
<reference evidence="4" key="1">
    <citation type="journal article" date="2019" name="Int. J. Syst. Evol. Microbiol.">
        <title>The Global Catalogue of Microorganisms (GCM) 10K type strain sequencing project: providing services to taxonomists for standard genome sequencing and annotation.</title>
        <authorList>
            <consortium name="The Broad Institute Genomics Platform"/>
            <consortium name="The Broad Institute Genome Sequencing Center for Infectious Disease"/>
            <person name="Wu L."/>
            <person name="Ma J."/>
        </authorList>
    </citation>
    <scope>NUCLEOTIDE SEQUENCE [LARGE SCALE GENOMIC DNA]</scope>
    <source>
        <strain evidence="4">JCM 9371</strain>
    </source>
</reference>
<evidence type="ECO:0000259" key="2">
    <source>
        <dbReference type="Pfam" id="PF07811"/>
    </source>
</evidence>
<gene>
    <name evidence="3" type="ORF">ACFQZM_13035</name>
</gene>
<evidence type="ECO:0000256" key="1">
    <source>
        <dbReference type="SAM" id="MobiDB-lite"/>
    </source>
</evidence>
<name>A0ABW2XG31_9ACTN</name>
<evidence type="ECO:0000313" key="3">
    <source>
        <dbReference type="EMBL" id="MFD0685428.1"/>
    </source>
</evidence>
<dbReference type="Pfam" id="PF07811">
    <property type="entry name" value="TadE"/>
    <property type="match status" value="1"/>
</dbReference>
<organism evidence="3 4">
    <name type="scientific">Actinomadura fibrosa</name>
    <dbReference type="NCBI Taxonomy" id="111802"/>
    <lineage>
        <taxon>Bacteria</taxon>
        <taxon>Bacillati</taxon>
        <taxon>Actinomycetota</taxon>
        <taxon>Actinomycetes</taxon>
        <taxon>Streptosporangiales</taxon>
        <taxon>Thermomonosporaceae</taxon>
        <taxon>Actinomadura</taxon>
    </lineage>
</organism>
<dbReference type="RefSeq" id="WP_378322582.1">
    <property type="nucleotide sequence ID" value="NZ_JBHTGP010000006.1"/>
</dbReference>
<protein>
    <submittedName>
        <fullName evidence="3">TadE/TadG family type IV pilus assembly protein</fullName>
    </submittedName>
</protein>
<keyword evidence="4" id="KW-1185">Reference proteome</keyword>
<sequence length="161" mass="16802">MIRPKAVRRLAARRRDGGSMSLEMVLVTPLFVGFLLFLAGAGRMVDAQSQVDGAARDGVRAASIARSAPSAQDLADEAASANLRGHDWCTGGPVVRTDVSAWGPGGRVVVTITCDVDLGDLSFIGLPGSKRLQGRAVAPIDTFTYRGTDPGPDEGEPGDPQ</sequence>
<evidence type="ECO:0000313" key="4">
    <source>
        <dbReference type="Proteomes" id="UP001597063"/>
    </source>
</evidence>
<proteinExistence type="predicted"/>
<feature type="compositionally biased region" description="Acidic residues" evidence="1">
    <location>
        <begin position="151"/>
        <end position="161"/>
    </location>
</feature>
<feature type="domain" description="TadE-like" evidence="2">
    <location>
        <begin position="18"/>
        <end position="60"/>
    </location>
</feature>
<dbReference type="InterPro" id="IPR012495">
    <property type="entry name" value="TadE-like_dom"/>
</dbReference>